<dbReference type="InterPro" id="IPR012337">
    <property type="entry name" value="RNaseH-like_sf"/>
</dbReference>
<dbReference type="Gene3D" id="3.40.50.2300">
    <property type="match status" value="1"/>
</dbReference>
<evidence type="ECO:0000313" key="3">
    <source>
        <dbReference type="EMBL" id="GAB1315920.1"/>
    </source>
</evidence>
<evidence type="ECO:0000256" key="1">
    <source>
        <dbReference type="SAM" id="MobiDB-lite"/>
    </source>
</evidence>
<dbReference type="PANTHER" id="PTHR22891">
    <property type="entry name" value="EUKARYOTIC TRANSLATION INITIATION FACTOR 2C"/>
    <property type="match status" value="1"/>
</dbReference>
<dbReference type="GeneID" id="98176873"/>
<dbReference type="Gene3D" id="2.170.260.10">
    <property type="entry name" value="paz domain"/>
    <property type="match status" value="1"/>
</dbReference>
<feature type="compositionally biased region" description="Basic and acidic residues" evidence="1">
    <location>
        <begin position="27"/>
        <end position="68"/>
    </location>
</feature>
<keyword evidence="4" id="KW-1185">Reference proteome</keyword>
<dbReference type="InterPro" id="IPR014811">
    <property type="entry name" value="ArgoL1"/>
</dbReference>
<comment type="caution">
    <text evidence="3">The sequence shown here is derived from an EMBL/GenBank/DDBJ whole genome shotgun (WGS) entry which is preliminary data.</text>
</comment>
<dbReference type="SUPFAM" id="SSF53098">
    <property type="entry name" value="Ribonuclease H-like"/>
    <property type="match status" value="1"/>
</dbReference>
<feature type="compositionally biased region" description="Basic and acidic residues" evidence="1">
    <location>
        <begin position="214"/>
        <end position="229"/>
    </location>
</feature>
<dbReference type="RefSeq" id="XP_070917651.1">
    <property type="nucleotide sequence ID" value="XM_071061550.1"/>
</dbReference>
<dbReference type="SUPFAM" id="SSF101690">
    <property type="entry name" value="PAZ domain"/>
    <property type="match status" value="1"/>
</dbReference>
<dbReference type="Proteomes" id="UP001628179">
    <property type="component" value="Unassembled WGS sequence"/>
</dbReference>
<dbReference type="InterPro" id="IPR036397">
    <property type="entry name" value="RNaseH_sf"/>
</dbReference>
<dbReference type="Pfam" id="PF08699">
    <property type="entry name" value="ArgoL1"/>
    <property type="match status" value="1"/>
</dbReference>
<dbReference type="Pfam" id="PF16488">
    <property type="entry name" value="ArgoL2"/>
    <property type="match status" value="1"/>
</dbReference>
<dbReference type="SMART" id="SM00950">
    <property type="entry name" value="Piwi"/>
    <property type="match status" value="1"/>
</dbReference>
<gene>
    <name evidence="3" type="ORF">MFIFM68171_06130</name>
</gene>
<feature type="compositionally biased region" description="Gly residues" evidence="1">
    <location>
        <begin position="74"/>
        <end position="94"/>
    </location>
</feature>
<dbReference type="PROSITE" id="PS50822">
    <property type="entry name" value="PIWI"/>
    <property type="match status" value="1"/>
</dbReference>
<accession>A0ABQ0GDS0</accession>
<dbReference type="InterPro" id="IPR036085">
    <property type="entry name" value="PAZ_dom_sf"/>
</dbReference>
<organism evidence="3 4">
    <name type="scientific">Madurella fahalii</name>
    <dbReference type="NCBI Taxonomy" id="1157608"/>
    <lineage>
        <taxon>Eukaryota</taxon>
        <taxon>Fungi</taxon>
        <taxon>Dikarya</taxon>
        <taxon>Ascomycota</taxon>
        <taxon>Pezizomycotina</taxon>
        <taxon>Sordariomycetes</taxon>
        <taxon>Sordariomycetidae</taxon>
        <taxon>Sordariales</taxon>
        <taxon>Sordariales incertae sedis</taxon>
        <taxon>Madurella</taxon>
    </lineage>
</organism>
<evidence type="ECO:0000259" key="2">
    <source>
        <dbReference type="PROSITE" id="PS50822"/>
    </source>
</evidence>
<proteinExistence type="predicted"/>
<protein>
    <submittedName>
        <fullName evidence="3">Argonaute like post-transcriptional silencing Qproduct-2</fullName>
    </submittedName>
</protein>
<dbReference type="Pfam" id="PF02171">
    <property type="entry name" value="Piwi"/>
    <property type="match status" value="1"/>
</dbReference>
<dbReference type="InterPro" id="IPR003165">
    <property type="entry name" value="Piwi"/>
</dbReference>
<feature type="compositionally biased region" description="Low complexity" evidence="1">
    <location>
        <begin position="237"/>
        <end position="264"/>
    </location>
</feature>
<feature type="compositionally biased region" description="Gly residues" evidence="1">
    <location>
        <begin position="103"/>
        <end position="119"/>
    </location>
</feature>
<feature type="region of interest" description="Disordered" evidence="1">
    <location>
        <begin position="213"/>
        <end position="270"/>
    </location>
</feature>
<dbReference type="EMBL" id="BAAFSV010000003">
    <property type="protein sequence ID" value="GAB1315920.1"/>
    <property type="molecule type" value="Genomic_DNA"/>
</dbReference>
<dbReference type="SMART" id="SM01163">
    <property type="entry name" value="DUF1785"/>
    <property type="match status" value="1"/>
</dbReference>
<feature type="region of interest" description="Disordered" evidence="1">
    <location>
        <begin position="1"/>
        <end position="126"/>
    </location>
</feature>
<dbReference type="InterPro" id="IPR032472">
    <property type="entry name" value="ArgoL2"/>
</dbReference>
<sequence>MADNRGRGRGRGGRGGDAFRGGGGGRGRGDFHGDRGGGRGRGDFHGDRGGGRGRGDFHGDRGGGRGRGDFQAYRGGGGGGGGRGRGDFQGGRGDFQGDRGRGGGRGGFRGGRGGHGGFAGDVYPGQNQTVPQPDPEVTALENGWIQQQNESLRQLTSKMGKLSMSDNNNFFPIRPGFGTSGTGVLLWANYFKMNVSVQELFKYDLRVTATKVTRAQDDARKESKAKTATELKSQAQPKKGSGKWPKGPAKPGQEQSGEGQQGEAAAEDPREIRGSKLAKIIQQVLRQVSATVAFATEFKSHVVTLKMLKLPPDNIVEVELADRGKPEKWFVRFDGPQSLDITGLMSYLRTFNDPGNETVFPKFPGELDALGVVLGHSARSDVQKTATVGRSRFFAIDTERIESTFPPGSLLAILRGYVQSVRPATGRLLLNTNVTHGVFRGPESMSFKELFEKFNLAGLDRPQQHPSVADNLARMHRFLVHAPVVCELPSEKPGQWVTTERSIAGLGTLRDGDKENKLEISGRFLTPGTVRFRLNKPSKDDRPPPKGLQYGQMVLVADYFNAKYGYKPQMGLPLVNIGTSKNPRYIPAELCKLAQRKPIKAKLSPSEQDAMIRFACRPPPDNALSITTSARRVLALDQNTLLDKFGISVDKELITVKGRELAPPAVAYLKGNSIQPVNPENGQWLMKGVKVAKPGRLNGTWTFIRINGRPNDTNPVASAVTGFAKFLRDNMGISIPEKPNQQNGISVGSPAELRTTLERLDKSQPRPAFILVVLPDKNTHVYNVVKKFGDVEFGFHTVCVVQNKFLEPKGQQGYFANVALKINLKLGGVNHRLRDENSLIKAGKTMFVGYDVVHPTNLGPGAAENAPSLVGLVASIDSDLAQWPAVAWRNPPRVEMLDKALAEHFKRRLSLWHAKNQGRLPENIVIFRDGVSEGQYQKVLDEEVPFIRRACDETYTGGSKPRISLIVSVKRHQTRFYPTDRNHMHPRSKSPREGTIVDRGVTNVRYWDFYLQAHASLQGTARPAHYVVLLDEIFRSDYGAEAANVLQKLTHDMCYLYGRATKAVSICPPAYYADLVCTRARAHKSELFDDNSSVASGHSEATGTIKVHDRLLNSMYYI</sequence>
<name>A0ABQ0GDS0_9PEZI</name>
<dbReference type="Gene3D" id="3.30.420.10">
    <property type="entry name" value="Ribonuclease H-like superfamily/Ribonuclease H"/>
    <property type="match status" value="1"/>
</dbReference>
<feature type="domain" description="Piwi" evidence="2">
    <location>
        <begin position="769"/>
        <end position="1085"/>
    </location>
</feature>
<dbReference type="CDD" id="cd04657">
    <property type="entry name" value="Piwi_ago-like"/>
    <property type="match status" value="1"/>
</dbReference>
<feature type="compositionally biased region" description="Gly residues" evidence="1">
    <location>
        <begin position="13"/>
        <end position="26"/>
    </location>
</feature>
<dbReference type="InterPro" id="IPR045246">
    <property type="entry name" value="Piwi_ago-like"/>
</dbReference>
<dbReference type="CDD" id="cd02846">
    <property type="entry name" value="PAZ_argonaute_like"/>
    <property type="match status" value="1"/>
</dbReference>
<evidence type="ECO:0000313" key="4">
    <source>
        <dbReference type="Proteomes" id="UP001628179"/>
    </source>
</evidence>
<reference evidence="3 4" key="1">
    <citation type="submission" date="2024-09" db="EMBL/GenBank/DDBJ databases">
        <title>Itraconazole resistance in Madurella fahalii resulting from another homologue of gene encoding cytochrome P450 14-alpha sterol demethylase (CYP51).</title>
        <authorList>
            <person name="Yoshioka I."/>
            <person name="Fahal A.H."/>
            <person name="Kaneko S."/>
            <person name="Yaguchi T."/>
        </authorList>
    </citation>
    <scope>NUCLEOTIDE SEQUENCE [LARGE SCALE GENOMIC DNA]</scope>
    <source>
        <strain evidence="3 4">IFM 68171</strain>
    </source>
</reference>